<evidence type="ECO:0000256" key="1">
    <source>
        <dbReference type="SAM" id="MobiDB-lite"/>
    </source>
</evidence>
<accession>A0ABD2ZU06</accession>
<keyword evidence="3" id="KW-1185">Reference proteome</keyword>
<comment type="caution">
    <text evidence="2">The sequence shown here is derived from an EMBL/GenBank/DDBJ whole genome shotgun (WGS) entry which is preliminary data.</text>
</comment>
<gene>
    <name evidence="2" type="ORF">ACH5RR_015765</name>
</gene>
<feature type="region of interest" description="Disordered" evidence="1">
    <location>
        <begin position="119"/>
        <end position="145"/>
    </location>
</feature>
<organism evidence="2 3">
    <name type="scientific">Cinchona calisaya</name>
    <dbReference type="NCBI Taxonomy" id="153742"/>
    <lineage>
        <taxon>Eukaryota</taxon>
        <taxon>Viridiplantae</taxon>
        <taxon>Streptophyta</taxon>
        <taxon>Embryophyta</taxon>
        <taxon>Tracheophyta</taxon>
        <taxon>Spermatophyta</taxon>
        <taxon>Magnoliopsida</taxon>
        <taxon>eudicotyledons</taxon>
        <taxon>Gunneridae</taxon>
        <taxon>Pentapetalae</taxon>
        <taxon>asterids</taxon>
        <taxon>lamiids</taxon>
        <taxon>Gentianales</taxon>
        <taxon>Rubiaceae</taxon>
        <taxon>Cinchonoideae</taxon>
        <taxon>Cinchoneae</taxon>
        <taxon>Cinchona</taxon>
    </lineage>
</organism>
<evidence type="ECO:0000313" key="3">
    <source>
        <dbReference type="Proteomes" id="UP001630127"/>
    </source>
</evidence>
<dbReference type="AlphaFoldDB" id="A0ABD2ZU06"/>
<sequence>MGKEKGLGLLISIGPHKRTGAIERFHIAKSNTFVRDRSMSRPLIPVALKSTYALCSGSLIGKIDLRWLSTMCYSRTDRKKGRGKLGIVLLDLVSMGQLNEQLMNATRARGYLSSIDYDRNGNKKTTEKDPTGHARAPGCGKRNKSKSMDINELSLMDVSHYTINLTQGLTLIEVAYFPSSEGKGWEVCDRSEAYHHADYQIGDWASPQRLGKLWPTPPKNAYVIGELMARNNPYGLFWYSVGMIRIKVQVGWREILIVYWLVDSLNASPESLNEATRALMEYFNQEEIPFSRVAPLNIDIMNARCRIPGEEIRQPFFGQA</sequence>
<dbReference type="EMBL" id="JBJUIK010000007">
    <property type="protein sequence ID" value="KAL3522931.1"/>
    <property type="molecule type" value="Genomic_DNA"/>
</dbReference>
<evidence type="ECO:0000313" key="2">
    <source>
        <dbReference type="EMBL" id="KAL3522931.1"/>
    </source>
</evidence>
<dbReference type="Proteomes" id="UP001630127">
    <property type="component" value="Unassembled WGS sequence"/>
</dbReference>
<reference evidence="2 3" key="1">
    <citation type="submission" date="2024-11" db="EMBL/GenBank/DDBJ databases">
        <title>A near-complete genome assembly of Cinchona calisaya.</title>
        <authorList>
            <person name="Lian D.C."/>
            <person name="Zhao X.W."/>
            <person name="Wei L."/>
        </authorList>
    </citation>
    <scope>NUCLEOTIDE SEQUENCE [LARGE SCALE GENOMIC DNA]</scope>
    <source>
        <tissue evidence="2">Nenye</tissue>
    </source>
</reference>
<name>A0ABD2ZU06_9GENT</name>
<proteinExistence type="predicted"/>
<feature type="compositionally biased region" description="Basic and acidic residues" evidence="1">
    <location>
        <begin position="119"/>
        <end position="132"/>
    </location>
</feature>
<protein>
    <submittedName>
        <fullName evidence="2">Uncharacterized protein</fullName>
    </submittedName>
</protein>